<evidence type="ECO:0000313" key="2">
    <source>
        <dbReference type="Proteomes" id="UP000321922"/>
    </source>
</evidence>
<protein>
    <submittedName>
        <fullName evidence="1">Uncharacterized protein</fullName>
    </submittedName>
</protein>
<dbReference type="OrthoDB" id="6398615at2"/>
<dbReference type="Proteomes" id="UP000321922">
    <property type="component" value="Unassembled WGS sequence"/>
</dbReference>
<evidence type="ECO:0000313" key="1">
    <source>
        <dbReference type="EMBL" id="GEM77204.1"/>
    </source>
</evidence>
<comment type="caution">
    <text evidence="1">The sequence shown here is derived from an EMBL/GenBank/DDBJ whole genome shotgun (WGS) entry which is preliminary data.</text>
</comment>
<sequence>MNQASRRIAHALHKEGWSFEEGLRASLMRNATRIKPDEYDVDMKGSLFCPVCFTNLNRVPHDKDHTTSNKDAHFRHMSKYKRVPCVLRSTKKVQIKKYNSLESVNQAIDNEELVIVSAFMKDKPVPCLPKDPQPFAVPQFDDIDGPETEVPLGVHNGQSFKVPSKISSLRGICRNFDKNYYRYFFFPGYRKAIALNSLIRDARNIKKEERKPKLYVVKLQNSSHFGHPPRDNNIRMTYIESSQEVKDFCIKTPHWLQNEHGIGSETEGRYALIFGKVTQNGIGLCFEDLGWGELALVPEKYNYLIEDVYSLTNQGN</sequence>
<gene>
    <name evidence="1" type="ORF">VSA01S_33160</name>
</gene>
<reference evidence="1 2" key="1">
    <citation type="submission" date="2019-07" db="EMBL/GenBank/DDBJ databases">
        <title>Whole genome shotgun sequence of Vibrio sagamiensis NBRC 104589.</title>
        <authorList>
            <person name="Hosoyama A."/>
            <person name="Uohara A."/>
            <person name="Ohji S."/>
            <person name="Ichikawa N."/>
        </authorList>
    </citation>
    <scope>NUCLEOTIDE SEQUENCE [LARGE SCALE GENOMIC DNA]</scope>
    <source>
        <strain evidence="1 2">NBRC 104589</strain>
    </source>
</reference>
<accession>A0A511QIQ1</accession>
<keyword evidence="2" id="KW-1185">Reference proteome</keyword>
<proteinExistence type="predicted"/>
<organism evidence="1 2">
    <name type="scientific">Vibrio sagamiensis NBRC 104589</name>
    <dbReference type="NCBI Taxonomy" id="1219064"/>
    <lineage>
        <taxon>Bacteria</taxon>
        <taxon>Pseudomonadati</taxon>
        <taxon>Pseudomonadota</taxon>
        <taxon>Gammaproteobacteria</taxon>
        <taxon>Vibrionales</taxon>
        <taxon>Vibrionaceae</taxon>
        <taxon>Vibrio</taxon>
    </lineage>
</organism>
<name>A0A511QIQ1_9VIBR</name>
<dbReference type="AlphaFoldDB" id="A0A511QIQ1"/>
<dbReference type="RefSeq" id="WP_039979899.1">
    <property type="nucleotide sequence ID" value="NZ_BAOJ01000022.1"/>
</dbReference>
<dbReference type="EMBL" id="BJXJ01000043">
    <property type="protein sequence ID" value="GEM77204.1"/>
    <property type="molecule type" value="Genomic_DNA"/>
</dbReference>